<dbReference type="InParanoid" id="A0A0L0H8T2"/>
<accession>A0A0L0H8T2</accession>
<dbReference type="OrthoDB" id="2136266at2759"/>
<evidence type="ECO:0000313" key="1">
    <source>
        <dbReference type="EMBL" id="KNC97411.1"/>
    </source>
</evidence>
<sequence>MDMKTVLNDILTAYGLLLDFDAASDGTLWSIEIRPKEGATAYSRPLIIAREGPVLRLAHYTVSTYDIDYDPFVEFDMSSSDWPVISIYRFHTGYQCFDPNGAEQDEARAFIKEWAEGLVERGYCDASHGVVVGMGRGKAKL</sequence>
<name>A0A0L0H8T2_SPIPD</name>
<dbReference type="GeneID" id="27690557"/>
<protein>
    <submittedName>
        <fullName evidence="1">Uncharacterized protein</fullName>
    </submittedName>
</protein>
<dbReference type="VEuPathDB" id="FungiDB:SPPG_07335"/>
<dbReference type="RefSeq" id="XP_016605451.1">
    <property type="nucleotide sequence ID" value="XM_016755497.1"/>
</dbReference>
<dbReference type="Proteomes" id="UP000053201">
    <property type="component" value="Unassembled WGS sequence"/>
</dbReference>
<evidence type="ECO:0000313" key="2">
    <source>
        <dbReference type="Proteomes" id="UP000053201"/>
    </source>
</evidence>
<organism evidence="1 2">
    <name type="scientific">Spizellomyces punctatus (strain DAOM BR117)</name>
    <dbReference type="NCBI Taxonomy" id="645134"/>
    <lineage>
        <taxon>Eukaryota</taxon>
        <taxon>Fungi</taxon>
        <taxon>Fungi incertae sedis</taxon>
        <taxon>Chytridiomycota</taxon>
        <taxon>Chytridiomycota incertae sedis</taxon>
        <taxon>Chytridiomycetes</taxon>
        <taxon>Spizellomycetales</taxon>
        <taxon>Spizellomycetaceae</taxon>
        <taxon>Spizellomyces</taxon>
    </lineage>
</organism>
<dbReference type="EMBL" id="KQ257464">
    <property type="protein sequence ID" value="KNC97411.1"/>
    <property type="molecule type" value="Genomic_DNA"/>
</dbReference>
<keyword evidence="2" id="KW-1185">Reference proteome</keyword>
<gene>
    <name evidence="1" type="ORF">SPPG_07335</name>
</gene>
<proteinExistence type="predicted"/>
<dbReference type="AlphaFoldDB" id="A0A0L0H8T2"/>
<dbReference type="STRING" id="645134.A0A0L0H8T2"/>
<reference evidence="1 2" key="1">
    <citation type="submission" date="2009-08" db="EMBL/GenBank/DDBJ databases">
        <title>The Genome Sequence of Spizellomyces punctatus strain DAOM BR117.</title>
        <authorList>
            <consortium name="The Broad Institute Genome Sequencing Platform"/>
            <person name="Russ C."/>
            <person name="Cuomo C."/>
            <person name="Shea T."/>
            <person name="Young S.K."/>
            <person name="Zeng Q."/>
            <person name="Koehrsen M."/>
            <person name="Haas B."/>
            <person name="Borodovsky M."/>
            <person name="Guigo R."/>
            <person name="Alvarado L."/>
            <person name="Berlin A."/>
            <person name="Bochicchio J."/>
            <person name="Borenstein D."/>
            <person name="Chapman S."/>
            <person name="Chen Z."/>
            <person name="Engels R."/>
            <person name="Freedman E."/>
            <person name="Gellesch M."/>
            <person name="Goldberg J."/>
            <person name="Griggs A."/>
            <person name="Gujja S."/>
            <person name="Heiman D."/>
            <person name="Hepburn T."/>
            <person name="Howarth C."/>
            <person name="Jen D."/>
            <person name="Larson L."/>
            <person name="Lewis B."/>
            <person name="Mehta T."/>
            <person name="Park D."/>
            <person name="Pearson M."/>
            <person name="Roberts A."/>
            <person name="Saif S."/>
            <person name="Shenoy N."/>
            <person name="Sisk P."/>
            <person name="Stolte C."/>
            <person name="Sykes S."/>
            <person name="Thomson T."/>
            <person name="Walk T."/>
            <person name="White J."/>
            <person name="Yandava C."/>
            <person name="Burger G."/>
            <person name="Gray M.W."/>
            <person name="Holland P.W.H."/>
            <person name="King N."/>
            <person name="Lang F.B.F."/>
            <person name="Roger A.J."/>
            <person name="Ruiz-Trillo I."/>
            <person name="Lander E."/>
            <person name="Nusbaum C."/>
        </authorList>
    </citation>
    <scope>NUCLEOTIDE SEQUENCE [LARGE SCALE GENOMIC DNA]</scope>
    <source>
        <strain evidence="1 2">DAOM BR117</strain>
    </source>
</reference>